<dbReference type="EMBL" id="CAADRA010005126">
    <property type="protein sequence ID" value="VFT85437.1"/>
    <property type="molecule type" value="Genomic_DNA"/>
</dbReference>
<dbReference type="Proteomes" id="UP000332933">
    <property type="component" value="Unassembled WGS sequence"/>
</dbReference>
<evidence type="ECO:0000313" key="2">
    <source>
        <dbReference type="EMBL" id="VFT85437.1"/>
    </source>
</evidence>
<reference evidence="2 3" key="1">
    <citation type="submission" date="2019-03" db="EMBL/GenBank/DDBJ databases">
        <authorList>
            <person name="Gaulin E."/>
            <person name="Dumas B."/>
        </authorList>
    </citation>
    <scope>NUCLEOTIDE SEQUENCE [LARGE SCALE GENOMIC DNA]</scope>
    <source>
        <strain evidence="2">CBS 568.67</strain>
    </source>
</reference>
<dbReference type="EMBL" id="VJMH01005105">
    <property type="protein sequence ID" value="KAF0700941.1"/>
    <property type="molecule type" value="Genomic_DNA"/>
</dbReference>
<protein>
    <submittedName>
        <fullName evidence="2">Aste57867_8551 protein</fullName>
    </submittedName>
</protein>
<organism evidence="2 3">
    <name type="scientific">Aphanomyces stellatus</name>
    <dbReference type="NCBI Taxonomy" id="120398"/>
    <lineage>
        <taxon>Eukaryota</taxon>
        <taxon>Sar</taxon>
        <taxon>Stramenopiles</taxon>
        <taxon>Oomycota</taxon>
        <taxon>Saprolegniomycetes</taxon>
        <taxon>Saprolegniales</taxon>
        <taxon>Verrucalvaceae</taxon>
        <taxon>Aphanomyces</taxon>
    </lineage>
</organism>
<accession>A0A485KKP8</accession>
<reference evidence="1" key="2">
    <citation type="submission" date="2019-06" db="EMBL/GenBank/DDBJ databases">
        <title>Genomics analysis of Aphanomyces spp. identifies a new class of oomycete effector associated with host adaptation.</title>
        <authorList>
            <person name="Gaulin E."/>
        </authorList>
    </citation>
    <scope>NUCLEOTIDE SEQUENCE</scope>
    <source>
        <strain evidence="1">CBS 578.67</strain>
    </source>
</reference>
<gene>
    <name evidence="2" type="primary">Aste57867_8551</name>
    <name evidence="1" type="ORF">As57867_008519</name>
    <name evidence="2" type="ORF">ASTE57867_8551</name>
</gene>
<sequence length="142" mass="15928">MSCFFNDCDRAVHPGRSKCAFHHRKGCCQVSECRNQVYARHRCVQHGGRKQCQVFGCVGNARSRGRCSRHGSDHRRPRSTNYVPTSSSCEVYGVATHGCDVESPLSVDAMQLSWFEAIDVLLAAVPLEPFMSFPLVEMDFDL</sequence>
<evidence type="ECO:0000313" key="1">
    <source>
        <dbReference type="EMBL" id="KAF0700941.1"/>
    </source>
</evidence>
<proteinExistence type="predicted"/>
<dbReference type="AlphaFoldDB" id="A0A485KKP8"/>
<name>A0A485KKP8_9STRA</name>
<keyword evidence="3" id="KW-1185">Reference proteome</keyword>
<evidence type="ECO:0000313" key="3">
    <source>
        <dbReference type="Proteomes" id="UP000332933"/>
    </source>
</evidence>